<organism evidence="2 3">
    <name type="scientific">Amylocarpus encephaloides</name>
    <dbReference type="NCBI Taxonomy" id="45428"/>
    <lineage>
        <taxon>Eukaryota</taxon>
        <taxon>Fungi</taxon>
        <taxon>Dikarya</taxon>
        <taxon>Ascomycota</taxon>
        <taxon>Pezizomycotina</taxon>
        <taxon>Leotiomycetes</taxon>
        <taxon>Helotiales</taxon>
        <taxon>Helotiales incertae sedis</taxon>
        <taxon>Amylocarpus</taxon>
    </lineage>
</organism>
<evidence type="ECO:0000313" key="3">
    <source>
        <dbReference type="Proteomes" id="UP000824998"/>
    </source>
</evidence>
<evidence type="ECO:0000313" key="2">
    <source>
        <dbReference type="EMBL" id="KAG9237461.1"/>
    </source>
</evidence>
<feature type="compositionally biased region" description="Basic and acidic residues" evidence="1">
    <location>
        <begin position="387"/>
        <end position="404"/>
    </location>
</feature>
<name>A0A9P7YPV4_9HELO</name>
<comment type="caution">
    <text evidence="2">The sequence shown here is derived from an EMBL/GenBank/DDBJ whole genome shotgun (WGS) entry which is preliminary data.</text>
</comment>
<sequence>MRPKCYSPEPDCDCIPPALFDHLIQKALACKYAYHCARCCNDSRLCDCMKRSAHDELTRTLQAESAERAENEWNTHERLRRGLDCTIKWLASRVQELEHEGKENEMRMEELKEIAEREYKLRTSYEGRGGMSGLFSPRGSTPPADGPASTESDSSIRTYMSGDDEKPDSRKPKSSLRARFRYFRTKNAATMKADEASTASDGGGNAVNTASAGNEIDEADGDNLAETRRGSVNIGQAVGGQRFQVLARWWAFLQTWFEDHNPRRIGLGTFRREVLGKEQKLQNEFQRQAVEDLQAANRALFTILGDLRIQNMELAQRCGECDREIAALKASLREEEWENERLRGVILEVRRGSEVGDSESEGDYIGSGREGEKRNPPTGRAFLSGRSLRERSLEGEEGRADHSRPSIINLQSSSTFTSCSPNTEPPTSPPQVANFGEEQPTGGSSAYLDVIDESGQVEEDEDEEWQEFL</sequence>
<accession>A0A9P7YPV4</accession>
<feature type="compositionally biased region" description="Polar residues" evidence="1">
    <location>
        <begin position="406"/>
        <end position="422"/>
    </location>
</feature>
<feature type="compositionally biased region" description="Polar residues" evidence="1">
    <location>
        <begin position="149"/>
        <end position="158"/>
    </location>
</feature>
<dbReference type="AlphaFoldDB" id="A0A9P7YPV4"/>
<evidence type="ECO:0000256" key="1">
    <source>
        <dbReference type="SAM" id="MobiDB-lite"/>
    </source>
</evidence>
<reference evidence="2" key="1">
    <citation type="journal article" date="2021" name="IMA Fungus">
        <title>Genomic characterization of three marine fungi, including Emericellopsis atlantica sp. nov. with signatures of a generalist lifestyle and marine biomass degradation.</title>
        <authorList>
            <person name="Hagestad O.C."/>
            <person name="Hou L."/>
            <person name="Andersen J.H."/>
            <person name="Hansen E.H."/>
            <person name="Altermark B."/>
            <person name="Li C."/>
            <person name="Kuhnert E."/>
            <person name="Cox R.J."/>
            <person name="Crous P.W."/>
            <person name="Spatafora J.W."/>
            <person name="Lail K."/>
            <person name="Amirebrahimi M."/>
            <person name="Lipzen A."/>
            <person name="Pangilinan J."/>
            <person name="Andreopoulos W."/>
            <person name="Hayes R.D."/>
            <person name="Ng V."/>
            <person name="Grigoriev I.V."/>
            <person name="Jackson S.A."/>
            <person name="Sutton T.D.S."/>
            <person name="Dobson A.D.W."/>
            <person name="Rama T."/>
        </authorList>
    </citation>
    <scope>NUCLEOTIDE SEQUENCE</scope>
    <source>
        <strain evidence="2">TRa018bII</strain>
    </source>
</reference>
<dbReference type="EMBL" id="MU251386">
    <property type="protein sequence ID" value="KAG9237461.1"/>
    <property type="molecule type" value="Genomic_DNA"/>
</dbReference>
<feature type="region of interest" description="Disordered" evidence="1">
    <location>
        <begin position="127"/>
        <end position="177"/>
    </location>
</feature>
<feature type="region of interest" description="Disordered" evidence="1">
    <location>
        <begin position="353"/>
        <end position="446"/>
    </location>
</feature>
<proteinExistence type="predicted"/>
<keyword evidence="3" id="KW-1185">Reference proteome</keyword>
<feature type="region of interest" description="Disordered" evidence="1">
    <location>
        <begin position="192"/>
        <end position="217"/>
    </location>
</feature>
<gene>
    <name evidence="2" type="ORF">BJ875DRAFT_519874</name>
</gene>
<protein>
    <submittedName>
        <fullName evidence="2">Uncharacterized protein</fullName>
    </submittedName>
</protein>
<dbReference type="Proteomes" id="UP000824998">
    <property type="component" value="Unassembled WGS sequence"/>
</dbReference>